<dbReference type="EMBL" id="JAPFFF010000636">
    <property type="protein sequence ID" value="KAK8833819.1"/>
    <property type="molecule type" value="Genomic_DNA"/>
</dbReference>
<evidence type="ECO:0000256" key="1">
    <source>
        <dbReference type="SAM" id="MobiDB-lite"/>
    </source>
</evidence>
<feature type="region of interest" description="Disordered" evidence="1">
    <location>
        <begin position="46"/>
        <end position="87"/>
    </location>
</feature>
<evidence type="ECO:0000313" key="3">
    <source>
        <dbReference type="EMBL" id="KAK8866289.1"/>
    </source>
</evidence>
<organism evidence="3 4">
    <name type="scientific">Tritrichomonas musculus</name>
    <dbReference type="NCBI Taxonomy" id="1915356"/>
    <lineage>
        <taxon>Eukaryota</taxon>
        <taxon>Metamonada</taxon>
        <taxon>Parabasalia</taxon>
        <taxon>Tritrichomonadida</taxon>
        <taxon>Tritrichomonadidae</taxon>
        <taxon>Tritrichomonas</taxon>
    </lineage>
</organism>
<name>A0ABR2IP76_9EUKA</name>
<dbReference type="EMBL" id="JAPFFF010000015">
    <property type="protein sequence ID" value="KAK8866289.1"/>
    <property type="molecule type" value="Genomic_DNA"/>
</dbReference>
<feature type="compositionally biased region" description="Low complexity" evidence="1">
    <location>
        <begin position="66"/>
        <end position="86"/>
    </location>
</feature>
<keyword evidence="4" id="KW-1185">Reference proteome</keyword>
<evidence type="ECO:0000313" key="2">
    <source>
        <dbReference type="EMBL" id="KAK8833819.1"/>
    </source>
</evidence>
<dbReference type="Proteomes" id="UP001470230">
    <property type="component" value="Unassembled WGS sequence"/>
</dbReference>
<accession>A0ABR2IP76</accession>
<sequence length="167" mass="18755">MAQIVNVGRKSTIIEGSESEINEIRQKLHDLGFNFDNCQYIELKEVSNAYSPQPQPSPAPKKAPEPQKSSAPQETSTPQSSSQESAFPYKITPIKSGYSILIPQSKLDAVSSLFHQKKRLKKDDPNDKKISYFFAFKSPNIEFSVYPNDSPDENHKIEVALKLLSLI</sequence>
<gene>
    <name evidence="3" type="ORF">M9Y10_009249</name>
    <name evidence="2" type="ORF">M9Y10_040152</name>
</gene>
<evidence type="ECO:0000313" key="4">
    <source>
        <dbReference type="Proteomes" id="UP001470230"/>
    </source>
</evidence>
<reference evidence="3 4" key="1">
    <citation type="submission" date="2024-04" db="EMBL/GenBank/DDBJ databases">
        <title>Tritrichomonas musculus Genome.</title>
        <authorList>
            <person name="Alves-Ferreira E."/>
            <person name="Grigg M."/>
            <person name="Lorenzi H."/>
            <person name="Galac M."/>
        </authorList>
    </citation>
    <scope>NUCLEOTIDE SEQUENCE [LARGE SCALE GENOMIC DNA]</scope>
    <source>
        <strain evidence="3 4">EAF2021</strain>
    </source>
</reference>
<protein>
    <submittedName>
        <fullName evidence="3">Uncharacterized protein</fullName>
    </submittedName>
</protein>
<proteinExistence type="predicted"/>
<comment type="caution">
    <text evidence="3">The sequence shown here is derived from an EMBL/GenBank/DDBJ whole genome shotgun (WGS) entry which is preliminary data.</text>
</comment>